<dbReference type="EMBL" id="VJMI01009147">
    <property type="protein sequence ID" value="KAF0759603.1"/>
    <property type="molecule type" value="Genomic_DNA"/>
</dbReference>
<evidence type="ECO:0000313" key="2">
    <source>
        <dbReference type="EMBL" id="KAF0759603.1"/>
    </source>
</evidence>
<organism evidence="2 3">
    <name type="scientific">Aphanomyces astaci</name>
    <name type="common">Crayfish plague agent</name>
    <dbReference type="NCBI Taxonomy" id="112090"/>
    <lineage>
        <taxon>Eukaryota</taxon>
        <taxon>Sar</taxon>
        <taxon>Stramenopiles</taxon>
        <taxon>Oomycota</taxon>
        <taxon>Saprolegniomycetes</taxon>
        <taxon>Saprolegniales</taxon>
        <taxon>Verrucalvaceae</taxon>
        <taxon>Aphanomyces</taxon>
    </lineage>
</organism>
<feature type="compositionally biased region" description="Gly residues" evidence="1">
    <location>
        <begin position="21"/>
        <end position="32"/>
    </location>
</feature>
<dbReference type="Proteomes" id="UP000469452">
    <property type="component" value="Unassembled WGS sequence"/>
</dbReference>
<feature type="non-terminal residue" evidence="2">
    <location>
        <position position="62"/>
    </location>
</feature>
<reference evidence="2 3" key="1">
    <citation type="submission" date="2019-06" db="EMBL/GenBank/DDBJ databases">
        <title>Genomics analysis of Aphanomyces spp. identifies a new class of oomycete effector associated with host adaptation.</title>
        <authorList>
            <person name="Gaulin E."/>
        </authorList>
    </citation>
    <scope>NUCLEOTIDE SEQUENCE [LARGE SCALE GENOMIC DNA]</scope>
    <source>
        <strain evidence="2 3">E</strain>
    </source>
</reference>
<sequence>MSFRMLTSTTPSERSGPHTMRGGGGLFSSSRGGGLLASTRAAKVEIPTPYEEEWVALSKELE</sequence>
<dbReference type="VEuPathDB" id="FungiDB:H257_02953"/>
<dbReference type="AlphaFoldDB" id="A0A6A5A6N5"/>
<evidence type="ECO:0000313" key="3">
    <source>
        <dbReference type="Proteomes" id="UP000469452"/>
    </source>
</evidence>
<feature type="region of interest" description="Disordered" evidence="1">
    <location>
        <begin position="1"/>
        <end position="32"/>
    </location>
</feature>
<gene>
    <name evidence="2" type="ORF">AaE_003682</name>
</gene>
<proteinExistence type="predicted"/>
<accession>A0A6A5A6N5</accession>
<feature type="compositionally biased region" description="Polar residues" evidence="1">
    <location>
        <begin position="1"/>
        <end position="13"/>
    </location>
</feature>
<name>A0A6A5A6N5_APHAT</name>
<protein>
    <submittedName>
        <fullName evidence="2">Uncharacterized protein</fullName>
    </submittedName>
</protein>
<evidence type="ECO:0000256" key="1">
    <source>
        <dbReference type="SAM" id="MobiDB-lite"/>
    </source>
</evidence>
<comment type="caution">
    <text evidence="2">The sequence shown here is derived from an EMBL/GenBank/DDBJ whole genome shotgun (WGS) entry which is preliminary data.</text>
</comment>